<evidence type="ECO:0000256" key="1">
    <source>
        <dbReference type="PROSITE-ProRule" id="PRU00339"/>
    </source>
</evidence>
<reference evidence="2 3" key="1">
    <citation type="submission" date="2017-07" db="EMBL/GenBank/DDBJ databases">
        <title>Recovery of genomes from metagenomes via a dereplication, aggregation, and scoring strategy.</title>
        <authorList>
            <person name="Sieber C.M."/>
            <person name="Probst A.J."/>
            <person name="Sharrar A."/>
            <person name="Thomas B.C."/>
            <person name="Hess M."/>
            <person name="Tringe S.G."/>
            <person name="Banfield J.F."/>
        </authorList>
    </citation>
    <scope>NUCLEOTIDE SEQUENCE [LARGE SCALE GENOMIC DNA]</scope>
    <source>
        <strain evidence="2">JGI_Cruoil_03_44_89</strain>
    </source>
</reference>
<dbReference type="InterPro" id="IPR011990">
    <property type="entry name" value="TPR-like_helical_dom_sf"/>
</dbReference>
<gene>
    <name evidence="2" type="ORF">CH333_03525</name>
</gene>
<dbReference type="SUPFAM" id="SSF48452">
    <property type="entry name" value="TPR-like"/>
    <property type="match status" value="1"/>
</dbReference>
<evidence type="ECO:0008006" key="4">
    <source>
        <dbReference type="Google" id="ProtNLM"/>
    </source>
</evidence>
<dbReference type="SUPFAM" id="SSF81901">
    <property type="entry name" value="HCP-like"/>
    <property type="match status" value="1"/>
</dbReference>
<dbReference type="InterPro" id="IPR019734">
    <property type="entry name" value="TPR_rpt"/>
</dbReference>
<dbReference type="EMBL" id="NOZQ01000069">
    <property type="protein sequence ID" value="OYD16380.1"/>
    <property type="molecule type" value="Genomic_DNA"/>
</dbReference>
<dbReference type="Proteomes" id="UP000215215">
    <property type="component" value="Unassembled WGS sequence"/>
</dbReference>
<keyword evidence="1" id="KW-0802">TPR repeat</keyword>
<evidence type="ECO:0000313" key="2">
    <source>
        <dbReference type="EMBL" id="OYD16380.1"/>
    </source>
</evidence>
<protein>
    <recommendedName>
        <fullName evidence="4">Tetratricopeptide repeat protein</fullName>
    </recommendedName>
</protein>
<dbReference type="SMART" id="SM00028">
    <property type="entry name" value="TPR"/>
    <property type="match status" value="2"/>
</dbReference>
<organism evidence="2 3">
    <name type="scientific">candidate division WOR-3 bacterium JGI_Cruoil_03_44_89</name>
    <dbReference type="NCBI Taxonomy" id="1973748"/>
    <lineage>
        <taxon>Bacteria</taxon>
        <taxon>Bacteria division WOR-3</taxon>
    </lineage>
</organism>
<evidence type="ECO:0000313" key="3">
    <source>
        <dbReference type="Proteomes" id="UP000215215"/>
    </source>
</evidence>
<accession>A0A235BVF6</accession>
<sequence>MDAYREKLKLAGRLRKEKRYREALALYKEIEAGGDNFYLSQVGYLYYLMGEFSNCLLYIERALRLGNRSPFTKKIKLLALAKLGSWDEIETCDVEKNDIRELIWIIKAKGNIELAKKLIKRRLPFATSTREKAKLLSLLASMTEDLNESARLYKEAKTLIPESKFLTERLLVSRTEKIPRVDAIRELELLLLVPTHQENPHIHSLLGRLYSKEGDEEKALECFKKAYELSKTAFNRNMLGFSYKRLGMYKEAKELLSVSFLEEPENYYTRTALFNVLNALGEKEVALSLISRALSTHPGVKTLFGLMKKVEKWS</sequence>
<dbReference type="Pfam" id="PF13181">
    <property type="entry name" value="TPR_8"/>
    <property type="match status" value="1"/>
</dbReference>
<dbReference type="AlphaFoldDB" id="A0A235BVF6"/>
<proteinExistence type="predicted"/>
<comment type="caution">
    <text evidence="2">The sequence shown here is derived from an EMBL/GenBank/DDBJ whole genome shotgun (WGS) entry which is preliminary data.</text>
</comment>
<dbReference type="PROSITE" id="PS50005">
    <property type="entry name" value="TPR"/>
    <property type="match status" value="1"/>
</dbReference>
<feature type="repeat" description="TPR" evidence="1">
    <location>
        <begin position="200"/>
        <end position="233"/>
    </location>
</feature>
<name>A0A235BVF6_UNCW3</name>
<dbReference type="Gene3D" id="1.25.40.10">
    <property type="entry name" value="Tetratricopeptide repeat domain"/>
    <property type="match status" value="2"/>
</dbReference>